<name>A0A1L7X2G5_9HELO</name>
<feature type="compositionally biased region" description="Basic residues" evidence="1">
    <location>
        <begin position="265"/>
        <end position="274"/>
    </location>
</feature>
<dbReference type="Proteomes" id="UP000184330">
    <property type="component" value="Unassembled WGS sequence"/>
</dbReference>
<evidence type="ECO:0000313" key="2">
    <source>
        <dbReference type="EMBL" id="CZR59199.1"/>
    </source>
</evidence>
<feature type="region of interest" description="Disordered" evidence="1">
    <location>
        <begin position="249"/>
        <end position="281"/>
    </location>
</feature>
<reference evidence="2 3" key="1">
    <citation type="submission" date="2016-03" db="EMBL/GenBank/DDBJ databases">
        <authorList>
            <person name="Ploux O."/>
        </authorList>
    </citation>
    <scope>NUCLEOTIDE SEQUENCE [LARGE SCALE GENOMIC DNA]</scope>
    <source>
        <strain evidence="2 3">UAMH 11012</strain>
    </source>
</reference>
<gene>
    <name evidence="2" type="ORF">PAC_09091</name>
</gene>
<dbReference type="AlphaFoldDB" id="A0A1L7X2G5"/>
<evidence type="ECO:0000313" key="3">
    <source>
        <dbReference type="Proteomes" id="UP000184330"/>
    </source>
</evidence>
<protein>
    <submittedName>
        <fullName evidence="2">Uncharacterized protein</fullName>
    </submittedName>
</protein>
<organism evidence="2 3">
    <name type="scientific">Phialocephala subalpina</name>
    <dbReference type="NCBI Taxonomy" id="576137"/>
    <lineage>
        <taxon>Eukaryota</taxon>
        <taxon>Fungi</taxon>
        <taxon>Dikarya</taxon>
        <taxon>Ascomycota</taxon>
        <taxon>Pezizomycotina</taxon>
        <taxon>Leotiomycetes</taxon>
        <taxon>Helotiales</taxon>
        <taxon>Mollisiaceae</taxon>
        <taxon>Phialocephala</taxon>
        <taxon>Phialocephala fortinii species complex</taxon>
    </lineage>
</organism>
<evidence type="ECO:0000256" key="1">
    <source>
        <dbReference type="SAM" id="MobiDB-lite"/>
    </source>
</evidence>
<dbReference type="EMBL" id="FJOG01000013">
    <property type="protein sequence ID" value="CZR59199.1"/>
    <property type="molecule type" value="Genomic_DNA"/>
</dbReference>
<sequence length="494" mass="56804">MHEPQFLDDYDSFWQERVLLAVPDTLNHHLYPWTGNHHLEVFNQKVTSLEEYKQALYHWVGKDNKVKDLEKKLPRQQTIKDMIAHLNKETLDSERITARATNPSNFLASWKHRVTKCFEVKSEEGVYDGFFHLTGQLYKIWDTKETEETNDTNDNKDKKKPAKTTRQKLLEYYASNGIGYGKKPPITSLEDSYLALVYAHVPSEKGDHRARDQMYDFIQRGVSDTITKDLCARFIAACPTCYGRWNSDKKRKYEEDEEDTPAPRTRQRRKRQRHQEHQNVRQIGQLVGEFATSTGLMPPAPQNLDNNLQACDQGFYPDASQNVLQPEGQFNLTIGPAQFHTAPNWPQFPQYFAVEGLPNVPQPLEQPNEIFEQTQNFIKTSPLEDFIDPALSELSFHPSPVGQVFDNVAPAAQSPGEAAFGHRPVPEDEIPQYYNYHSQQHQHANDILGETFNTFTELLNDLELAQYDVGLGEYNTDTMFPGYSSTLTANNDND</sequence>
<accession>A0A1L7X2G5</accession>
<keyword evidence="3" id="KW-1185">Reference proteome</keyword>
<proteinExistence type="predicted"/>
<dbReference type="OrthoDB" id="2499658at2759"/>